<keyword evidence="3" id="KW-1185">Reference proteome</keyword>
<dbReference type="PROSITE" id="PS50878">
    <property type="entry name" value="RT_POL"/>
    <property type="match status" value="1"/>
</dbReference>
<organism evidence="2 3">
    <name type="scientific">Zosterops borbonicus</name>
    <dbReference type="NCBI Taxonomy" id="364589"/>
    <lineage>
        <taxon>Eukaryota</taxon>
        <taxon>Metazoa</taxon>
        <taxon>Chordata</taxon>
        <taxon>Craniata</taxon>
        <taxon>Vertebrata</taxon>
        <taxon>Euteleostomi</taxon>
        <taxon>Archelosauria</taxon>
        <taxon>Archosauria</taxon>
        <taxon>Dinosauria</taxon>
        <taxon>Saurischia</taxon>
        <taxon>Theropoda</taxon>
        <taxon>Coelurosauria</taxon>
        <taxon>Aves</taxon>
        <taxon>Neognathae</taxon>
        <taxon>Neoaves</taxon>
        <taxon>Telluraves</taxon>
        <taxon>Australaves</taxon>
        <taxon>Passeriformes</taxon>
        <taxon>Sylvioidea</taxon>
        <taxon>Zosteropidae</taxon>
        <taxon>Zosterops</taxon>
    </lineage>
</organism>
<evidence type="ECO:0000259" key="1">
    <source>
        <dbReference type="PROSITE" id="PS50878"/>
    </source>
</evidence>
<feature type="domain" description="Reverse transcriptase" evidence="1">
    <location>
        <begin position="1"/>
        <end position="109"/>
    </location>
</feature>
<protein>
    <recommendedName>
        <fullName evidence="1">Reverse transcriptase domain-containing protein</fullName>
    </recommendedName>
</protein>
<sequence>MNGTASSWWLFTSGVPQGSVLGPVLFNIFIDDMDEEIESTINTFAEHIKLGASGNLLEGRRALQRDLDRLDKWIESNNMRLSRPCAGSCTLATTTPCSRLETEWLDSSQAERDLGVLVDSQLNMCQQCAQVAKKANGILACIKNSMASRTGEVILPLYSALVRPHF</sequence>
<dbReference type="Proteomes" id="UP000796761">
    <property type="component" value="Unassembled WGS sequence"/>
</dbReference>
<evidence type="ECO:0000313" key="2">
    <source>
        <dbReference type="EMBL" id="TRZ08054.1"/>
    </source>
</evidence>
<name>A0A8K1D8V9_9PASS</name>
<evidence type="ECO:0000313" key="3">
    <source>
        <dbReference type="Proteomes" id="UP000796761"/>
    </source>
</evidence>
<comment type="caution">
    <text evidence="2">The sequence shown here is derived from an EMBL/GenBank/DDBJ whole genome shotgun (WGS) entry which is preliminary data.</text>
</comment>
<dbReference type="InterPro" id="IPR000477">
    <property type="entry name" value="RT_dom"/>
</dbReference>
<proteinExistence type="predicted"/>
<reference evidence="2" key="1">
    <citation type="submission" date="2019-04" db="EMBL/GenBank/DDBJ databases">
        <title>Genome assembly of Zosterops borbonicus 15179.</title>
        <authorList>
            <person name="Leroy T."/>
            <person name="Anselmetti Y."/>
            <person name="Tilak M.-K."/>
            <person name="Nabholz B."/>
        </authorList>
    </citation>
    <scope>NUCLEOTIDE SEQUENCE</scope>
    <source>
        <strain evidence="2">HGM_15179</strain>
        <tissue evidence="2">Muscle</tissue>
    </source>
</reference>
<dbReference type="Pfam" id="PF00078">
    <property type="entry name" value="RVT_1"/>
    <property type="match status" value="1"/>
</dbReference>
<dbReference type="OrthoDB" id="276744at2759"/>
<gene>
    <name evidence="2" type="ORF">HGM15179_019053</name>
</gene>
<accession>A0A8K1D8V9</accession>
<dbReference type="PANTHER" id="PTHR33332">
    <property type="entry name" value="REVERSE TRANSCRIPTASE DOMAIN-CONTAINING PROTEIN"/>
    <property type="match status" value="1"/>
</dbReference>
<dbReference type="EMBL" id="SWJQ01001505">
    <property type="protein sequence ID" value="TRZ08054.1"/>
    <property type="molecule type" value="Genomic_DNA"/>
</dbReference>
<dbReference type="AlphaFoldDB" id="A0A8K1D8V9"/>